<reference evidence="5" key="1">
    <citation type="submission" date="2021-09" db="EMBL/GenBank/DDBJ databases">
        <authorList>
            <consortium name="AG Swart"/>
            <person name="Singh M."/>
            <person name="Singh A."/>
            <person name="Seah K."/>
            <person name="Emmerich C."/>
        </authorList>
    </citation>
    <scope>NUCLEOTIDE SEQUENCE</scope>
    <source>
        <strain evidence="5">ATCC30299</strain>
    </source>
</reference>
<dbReference type="GO" id="GO:1902600">
    <property type="term" value="P:proton transmembrane transport"/>
    <property type="evidence" value="ECO:0007669"/>
    <property type="project" value="TreeGrafter"/>
</dbReference>
<name>A0AAU9JVN4_9CILI</name>
<dbReference type="GO" id="GO:0030007">
    <property type="term" value="P:intracellular potassium ion homeostasis"/>
    <property type="evidence" value="ECO:0007669"/>
    <property type="project" value="TreeGrafter"/>
</dbReference>
<dbReference type="PANTHER" id="PTHR43294">
    <property type="entry name" value="SODIUM/POTASSIUM-TRANSPORTING ATPASE SUBUNIT ALPHA"/>
    <property type="match status" value="1"/>
</dbReference>
<dbReference type="GO" id="GO:1990573">
    <property type="term" value="P:potassium ion import across plasma membrane"/>
    <property type="evidence" value="ECO:0007669"/>
    <property type="project" value="TreeGrafter"/>
</dbReference>
<dbReference type="InterPro" id="IPR004014">
    <property type="entry name" value="ATPase_P-typ_cation-transptr_N"/>
</dbReference>
<dbReference type="PANTHER" id="PTHR43294:SF21">
    <property type="entry name" value="CATION TRANSPORTING ATPASE"/>
    <property type="match status" value="1"/>
</dbReference>
<dbReference type="GO" id="GO:0036376">
    <property type="term" value="P:sodium ion export across plasma membrane"/>
    <property type="evidence" value="ECO:0007669"/>
    <property type="project" value="TreeGrafter"/>
</dbReference>
<organism evidence="5 6">
    <name type="scientific">Blepharisma stoltei</name>
    <dbReference type="NCBI Taxonomy" id="1481888"/>
    <lineage>
        <taxon>Eukaryota</taxon>
        <taxon>Sar</taxon>
        <taxon>Alveolata</taxon>
        <taxon>Ciliophora</taxon>
        <taxon>Postciliodesmatophora</taxon>
        <taxon>Heterotrichea</taxon>
        <taxon>Heterotrichida</taxon>
        <taxon>Blepharismidae</taxon>
        <taxon>Blepharisma</taxon>
    </lineage>
</organism>
<keyword evidence="2" id="KW-1003">Cell membrane</keyword>
<keyword evidence="3" id="KW-0472">Membrane</keyword>
<proteinExistence type="predicted"/>
<dbReference type="Gene3D" id="1.20.1110.10">
    <property type="entry name" value="Calcium-transporting ATPase, transmembrane domain"/>
    <property type="match status" value="1"/>
</dbReference>
<dbReference type="InterPro" id="IPR008250">
    <property type="entry name" value="ATPase_P-typ_transduc_dom_A_sf"/>
</dbReference>
<keyword evidence="3" id="KW-1133">Transmembrane helix</keyword>
<dbReference type="InterPro" id="IPR050510">
    <property type="entry name" value="Cation_transp_ATPase_P-type"/>
</dbReference>
<dbReference type="GO" id="GO:0006883">
    <property type="term" value="P:intracellular sodium ion homeostasis"/>
    <property type="evidence" value="ECO:0007669"/>
    <property type="project" value="TreeGrafter"/>
</dbReference>
<dbReference type="GO" id="GO:0005391">
    <property type="term" value="F:P-type sodium:potassium-exchanging transporter activity"/>
    <property type="evidence" value="ECO:0007669"/>
    <property type="project" value="TreeGrafter"/>
</dbReference>
<dbReference type="InterPro" id="IPR023298">
    <property type="entry name" value="ATPase_P-typ_TM_dom_sf"/>
</dbReference>
<feature type="transmembrane region" description="Helical" evidence="3">
    <location>
        <begin position="93"/>
        <end position="114"/>
    </location>
</feature>
<dbReference type="SUPFAM" id="SSF81653">
    <property type="entry name" value="Calcium ATPase, transduction domain A"/>
    <property type="match status" value="1"/>
</dbReference>
<dbReference type="GO" id="GO:0005886">
    <property type="term" value="C:plasma membrane"/>
    <property type="evidence" value="ECO:0007669"/>
    <property type="project" value="UniProtKB-SubCell"/>
</dbReference>
<evidence type="ECO:0000256" key="1">
    <source>
        <dbReference type="ARBA" id="ARBA00004651"/>
    </source>
</evidence>
<evidence type="ECO:0000259" key="4">
    <source>
        <dbReference type="SMART" id="SM00831"/>
    </source>
</evidence>
<dbReference type="Gene3D" id="2.70.150.10">
    <property type="entry name" value="Calcium-transporting ATPase, cytoplasmic transduction domain A"/>
    <property type="match status" value="1"/>
</dbReference>
<dbReference type="EMBL" id="CAJZBQ010000050">
    <property type="protein sequence ID" value="CAG9330064.1"/>
    <property type="molecule type" value="Genomic_DNA"/>
</dbReference>
<dbReference type="Proteomes" id="UP001162131">
    <property type="component" value="Unassembled WGS sequence"/>
</dbReference>
<evidence type="ECO:0000256" key="2">
    <source>
        <dbReference type="ARBA" id="ARBA00022475"/>
    </source>
</evidence>
<sequence>MSEEGYSPVREDIANLTWHKMTPEELSKNLQSDLNEGLTQEKAQQKLKSTGRNCLYEDQSAFYKILKHLFSRITVPLYILAFLFYLAYREGLINSFLYRSLPLIAFVISVITIIKSENAAKEIKLVENQIPQKCTVIREKKEMIISRYEIVPGDIILVKIGETVPADIRILSANDCKINIQCLTDSETILERSEKCTSQEFLQSQNISYFGSLCVQGECKGVAITTGQKTLLSRLVHSK</sequence>
<evidence type="ECO:0000313" key="5">
    <source>
        <dbReference type="EMBL" id="CAG9330064.1"/>
    </source>
</evidence>
<accession>A0AAU9JVN4</accession>
<protein>
    <recommendedName>
        <fullName evidence="4">Cation-transporting P-type ATPase N-terminal domain-containing protein</fullName>
    </recommendedName>
</protein>
<gene>
    <name evidence="5" type="ORF">BSTOLATCC_MIC50174</name>
</gene>
<feature type="domain" description="Cation-transporting P-type ATPase N-terminal" evidence="4">
    <location>
        <begin position="17"/>
        <end position="89"/>
    </location>
</feature>
<keyword evidence="3" id="KW-0812">Transmembrane</keyword>
<feature type="transmembrane region" description="Helical" evidence="3">
    <location>
        <begin position="69"/>
        <end position="87"/>
    </location>
</feature>
<evidence type="ECO:0000313" key="6">
    <source>
        <dbReference type="Proteomes" id="UP001162131"/>
    </source>
</evidence>
<comment type="caution">
    <text evidence="5">The sequence shown here is derived from an EMBL/GenBank/DDBJ whole genome shotgun (WGS) entry which is preliminary data.</text>
</comment>
<dbReference type="AlphaFoldDB" id="A0AAU9JVN4"/>
<dbReference type="InterPro" id="IPR059000">
    <property type="entry name" value="ATPase_P-type_domA"/>
</dbReference>
<evidence type="ECO:0000256" key="3">
    <source>
        <dbReference type="SAM" id="Phobius"/>
    </source>
</evidence>
<dbReference type="Pfam" id="PF00690">
    <property type="entry name" value="Cation_ATPase_N"/>
    <property type="match status" value="1"/>
</dbReference>
<dbReference type="SMART" id="SM00831">
    <property type="entry name" value="Cation_ATPase_N"/>
    <property type="match status" value="1"/>
</dbReference>
<dbReference type="Pfam" id="PF00122">
    <property type="entry name" value="E1-E2_ATPase"/>
    <property type="match status" value="1"/>
</dbReference>
<dbReference type="SUPFAM" id="SSF81665">
    <property type="entry name" value="Calcium ATPase, transmembrane domain M"/>
    <property type="match status" value="1"/>
</dbReference>
<comment type="subcellular location">
    <subcellularLocation>
        <location evidence="1">Cell membrane</location>
        <topology evidence="1">Multi-pass membrane protein</topology>
    </subcellularLocation>
</comment>
<keyword evidence="6" id="KW-1185">Reference proteome</keyword>